<reference evidence="1" key="2">
    <citation type="submission" date="2025-08" db="UniProtKB">
        <authorList>
            <consortium name="Ensembl"/>
        </authorList>
    </citation>
    <scope>IDENTIFICATION</scope>
</reference>
<reference evidence="1 2" key="1">
    <citation type="journal article" date="2014" name="Nat. Genet.">
        <title>Whole-genome sequence of a flatfish provides insights into ZW sex chromosome evolution and adaptation to a benthic lifestyle.</title>
        <authorList>
            <person name="Chen S."/>
            <person name="Zhang G."/>
            <person name="Shao C."/>
            <person name="Huang Q."/>
            <person name="Liu G."/>
            <person name="Zhang P."/>
            <person name="Song W."/>
            <person name="An N."/>
            <person name="Chalopin D."/>
            <person name="Volff J.N."/>
            <person name="Hong Y."/>
            <person name="Li Q."/>
            <person name="Sha Z."/>
            <person name="Zhou H."/>
            <person name="Xie M."/>
            <person name="Yu Q."/>
            <person name="Liu Y."/>
            <person name="Xiang H."/>
            <person name="Wang N."/>
            <person name="Wu K."/>
            <person name="Yang C."/>
            <person name="Zhou Q."/>
            <person name="Liao X."/>
            <person name="Yang L."/>
            <person name="Hu Q."/>
            <person name="Zhang J."/>
            <person name="Meng L."/>
            <person name="Jin L."/>
            <person name="Tian Y."/>
            <person name="Lian J."/>
            <person name="Yang J."/>
            <person name="Miao G."/>
            <person name="Liu S."/>
            <person name="Liang Z."/>
            <person name="Yan F."/>
            <person name="Li Y."/>
            <person name="Sun B."/>
            <person name="Zhang H."/>
            <person name="Zhang J."/>
            <person name="Zhu Y."/>
            <person name="Du M."/>
            <person name="Zhao Y."/>
            <person name="Schartl M."/>
            <person name="Tang Q."/>
            <person name="Wang J."/>
        </authorList>
    </citation>
    <scope>NUCLEOTIDE SEQUENCE</scope>
</reference>
<name>A0A3P8W6I7_CYNSE</name>
<protein>
    <submittedName>
        <fullName evidence="1">Uncharacterized protein</fullName>
    </submittedName>
</protein>
<sequence>MAFRKALKHTVLIGGGAAATFLGLSQLIEYKKTQVNDLQNEQPVASRLNP</sequence>
<accession>A0A3P8W6I7</accession>
<dbReference type="Proteomes" id="UP000265120">
    <property type="component" value="Chromosome 3"/>
</dbReference>
<dbReference type="AlphaFoldDB" id="A0A3P8W6I7"/>
<dbReference type="GeneTree" id="ENSGT00940000179709"/>
<organism evidence="1 2">
    <name type="scientific">Cynoglossus semilaevis</name>
    <name type="common">Tongue sole</name>
    <dbReference type="NCBI Taxonomy" id="244447"/>
    <lineage>
        <taxon>Eukaryota</taxon>
        <taxon>Metazoa</taxon>
        <taxon>Chordata</taxon>
        <taxon>Craniata</taxon>
        <taxon>Vertebrata</taxon>
        <taxon>Euteleostomi</taxon>
        <taxon>Actinopterygii</taxon>
        <taxon>Neopterygii</taxon>
        <taxon>Teleostei</taxon>
        <taxon>Neoteleostei</taxon>
        <taxon>Acanthomorphata</taxon>
        <taxon>Carangaria</taxon>
        <taxon>Pleuronectiformes</taxon>
        <taxon>Pleuronectoidei</taxon>
        <taxon>Cynoglossidae</taxon>
        <taxon>Cynoglossinae</taxon>
        <taxon>Cynoglossus</taxon>
    </lineage>
</organism>
<proteinExistence type="predicted"/>
<reference evidence="1" key="3">
    <citation type="submission" date="2025-09" db="UniProtKB">
        <authorList>
            <consortium name="Ensembl"/>
        </authorList>
    </citation>
    <scope>IDENTIFICATION</scope>
</reference>
<dbReference type="STRING" id="244447.ENSCSEP00000021226"/>
<dbReference type="InParanoid" id="A0A3P8W6I7"/>
<dbReference type="Ensembl" id="ENSCSET00000021500.1">
    <property type="protein sequence ID" value="ENSCSEP00000021226.1"/>
    <property type="gene ID" value="ENSCSEG00000013556.1"/>
</dbReference>
<evidence type="ECO:0000313" key="1">
    <source>
        <dbReference type="Ensembl" id="ENSCSEP00000021226.1"/>
    </source>
</evidence>
<evidence type="ECO:0000313" key="2">
    <source>
        <dbReference type="Proteomes" id="UP000265120"/>
    </source>
</evidence>
<keyword evidence="2" id="KW-1185">Reference proteome</keyword>